<accession>A0A2D0N7T6</accession>
<feature type="domain" description="Transcription regulator PadR N-terminal" evidence="1">
    <location>
        <begin position="14"/>
        <end position="87"/>
    </location>
</feature>
<dbReference type="RefSeq" id="WP_099152217.1">
    <property type="nucleotide sequence ID" value="NZ_PDUD01000025.1"/>
</dbReference>
<evidence type="ECO:0000259" key="1">
    <source>
        <dbReference type="Pfam" id="PF03551"/>
    </source>
</evidence>
<protein>
    <submittedName>
        <fullName evidence="2">PadR family transcriptional regulator</fullName>
    </submittedName>
</protein>
<reference evidence="2 3" key="1">
    <citation type="submission" date="2017-10" db="EMBL/GenBank/DDBJ databases">
        <title>The draft genome sequence of Lewinella nigricans NBRC 102662.</title>
        <authorList>
            <person name="Wang K."/>
        </authorList>
    </citation>
    <scope>NUCLEOTIDE SEQUENCE [LARGE SCALE GENOMIC DNA]</scope>
    <source>
        <strain evidence="2 3">NBRC 102662</strain>
    </source>
</reference>
<dbReference type="SUPFAM" id="SSF46785">
    <property type="entry name" value="Winged helix' DNA-binding domain"/>
    <property type="match status" value="1"/>
</dbReference>
<dbReference type="OrthoDB" id="980840at2"/>
<organism evidence="2 3">
    <name type="scientific">Flavilitoribacter nigricans (strain ATCC 23147 / DSM 23189 / NBRC 102662 / NCIMB 1420 / SS-2)</name>
    <name type="common">Lewinella nigricans</name>
    <dbReference type="NCBI Taxonomy" id="1122177"/>
    <lineage>
        <taxon>Bacteria</taxon>
        <taxon>Pseudomonadati</taxon>
        <taxon>Bacteroidota</taxon>
        <taxon>Saprospiria</taxon>
        <taxon>Saprospirales</taxon>
        <taxon>Lewinellaceae</taxon>
        <taxon>Flavilitoribacter</taxon>
    </lineage>
</organism>
<proteinExistence type="predicted"/>
<name>A0A2D0N7T6_FLAN2</name>
<dbReference type="Pfam" id="PF03551">
    <property type="entry name" value="PadR"/>
    <property type="match status" value="1"/>
</dbReference>
<dbReference type="InterPro" id="IPR005149">
    <property type="entry name" value="Tscrpt_reg_PadR_N"/>
</dbReference>
<evidence type="ECO:0000313" key="2">
    <source>
        <dbReference type="EMBL" id="PHN04581.1"/>
    </source>
</evidence>
<dbReference type="InterPro" id="IPR036390">
    <property type="entry name" value="WH_DNA-bd_sf"/>
</dbReference>
<evidence type="ECO:0000313" key="3">
    <source>
        <dbReference type="Proteomes" id="UP000223913"/>
    </source>
</evidence>
<dbReference type="InterPro" id="IPR036388">
    <property type="entry name" value="WH-like_DNA-bd_sf"/>
</dbReference>
<keyword evidence="3" id="KW-1185">Reference proteome</keyword>
<sequence length="104" mass="11533">MQGLGYLEETVLLLIMMMDEEAYGFSVSQAYEEHMGKSISISAIHAVMSRLEKKGLIESFMGGATAERGGRRKRIFQATAAGKAVIAEIKASRQKLWNLIPDLR</sequence>
<dbReference type="Proteomes" id="UP000223913">
    <property type="component" value="Unassembled WGS sequence"/>
</dbReference>
<dbReference type="AlphaFoldDB" id="A0A2D0N7T6"/>
<comment type="caution">
    <text evidence="2">The sequence shown here is derived from an EMBL/GenBank/DDBJ whole genome shotgun (WGS) entry which is preliminary data.</text>
</comment>
<dbReference type="EMBL" id="PDUD01000025">
    <property type="protein sequence ID" value="PHN04581.1"/>
    <property type="molecule type" value="Genomic_DNA"/>
</dbReference>
<dbReference type="Gene3D" id="1.10.10.10">
    <property type="entry name" value="Winged helix-like DNA-binding domain superfamily/Winged helix DNA-binding domain"/>
    <property type="match status" value="1"/>
</dbReference>
<gene>
    <name evidence="2" type="ORF">CRP01_21490</name>
</gene>